<comment type="caution">
    <text evidence="2">The sequence shown here is derived from an EMBL/GenBank/DDBJ whole genome shotgun (WGS) entry which is preliminary data.</text>
</comment>
<reference evidence="2 3" key="1">
    <citation type="submission" date="2015-09" db="EMBL/GenBank/DDBJ databases">
        <title>Host preference determinants of Valsa canker pathogens revealed by comparative genomics.</title>
        <authorList>
            <person name="Yin Z."/>
            <person name="Huang L."/>
        </authorList>
    </citation>
    <scope>NUCLEOTIDE SEQUENCE [LARGE SCALE GENOMIC DNA]</scope>
    <source>
        <strain evidence="2 3">YSFL</strain>
    </source>
</reference>
<feature type="compositionally biased region" description="Polar residues" evidence="1">
    <location>
        <begin position="409"/>
        <end position="420"/>
    </location>
</feature>
<dbReference type="AlphaFoldDB" id="A0A423VYT8"/>
<feature type="compositionally biased region" description="Pro residues" evidence="1">
    <location>
        <begin position="16"/>
        <end position="27"/>
    </location>
</feature>
<feature type="region of interest" description="Disordered" evidence="1">
    <location>
        <begin position="361"/>
        <end position="434"/>
    </location>
</feature>
<dbReference type="OrthoDB" id="5239918at2759"/>
<dbReference type="Proteomes" id="UP000284375">
    <property type="component" value="Unassembled WGS sequence"/>
</dbReference>
<name>A0A423VYT8_CYTCH</name>
<feature type="region of interest" description="Disordered" evidence="1">
    <location>
        <begin position="1"/>
        <end position="66"/>
    </location>
</feature>
<protein>
    <submittedName>
        <fullName evidence="2">Uncharacterized protein</fullName>
    </submittedName>
</protein>
<organism evidence="2 3">
    <name type="scientific">Cytospora chrysosperma</name>
    <name type="common">Cytospora canker fungus</name>
    <name type="synonym">Sphaeria chrysosperma</name>
    <dbReference type="NCBI Taxonomy" id="252740"/>
    <lineage>
        <taxon>Eukaryota</taxon>
        <taxon>Fungi</taxon>
        <taxon>Dikarya</taxon>
        <taxon>Ascomycota</taxon>
        <taxon>Pezizomycotina</taxon>
        <taxon>Sordariomycetes</taxon>
        <taxon>Sordariomycetidae</taxon>
        <taxon>Diaporthales</taxon>
        <taxon>Cytosporaceae</taxon>
        <taxon>Cytospora</taxon>
    </lineage>
</organism>
<evidence type="ECO:0000256" key="1">
    <source>
        <dbReference type="SAM" id="MobiDB-lite"/>
    </source>
</evidence>
<gene>
    <name evidence="2" type="ORF">VSDG_05031</name>
</gene>
<proteinExistence type="predicted"/>
<keyword evidence="3" id="KW-1185">Reference proteome</keyword>
<feature type="compositionally biased region" description="Polar residues" evidence="1">
    <location>
        <begin position="29"/>
        <end position="66"/>
    </location>
</feature>
<sequence length="434" mass="47849">MRGGGDGATSNSVSGQPPPAVATPPVPESASSYRKFTPTNNQNSQAADQPRTPLNQTAPDLSPQQPQFRTHRVLAAARASTPCTLKVGTDERNQPILENVMLVLKVQVHTCNVPFETRLGYSGAVFLRRDGRPEQHIGEIGGWRVSKPCKAQPSIDPKYMVQELLRTPLDKIEEHTSWNELALALRVVYTQAGRPRTTVNARVRPTLGDDGSELVFIQMLHIMWADEDGTVFQGNGFGRIALDMYYRILTSRLLAAWFAVKTPATFLLVPGLPDSDAALRWESSLQPGETVDSPVFYYRVENTLRDMYARWGYDVYVQNGRVRAAGYDTMLTVMGRTFNSPVPSDPADRTRRVRHRMYQPVPQFSSPADSPMRHRRLAPGTGGDDDNDDNTRPLGQVTLRMPARGTGPAQISTPKNQGQASAAVGADDFVAFSS</sequence>
<dbReference type="EMBL" id="LJZO01000021">
    <property type="protein sequence ID" value="ROV96206.1"/>
    <property type="molecule type" value="Genomic_DNA"/>
</dbReference>
<accession>A0A423VYT8</accession>
<evidence type="ECO:0000313" key="3">
    <source>
        <dbReference type="Proteomes" id="UP000284375"/>
    </source>
</evidence>
<dbReference type="STRING" id="252740.A0A423VYT8"/>
<evidence type="ECO:0000313" key="2">
    <source>
        <dbReference type="EMBL" id="ROV96206.1"/>
    </source>
</evidence>